<comment type="caution">
    <text evidence="2">The sequence shown here is derived from an EMBL/GenBank/DDBJ whole genome shotgun (WGS) entry which is preliminary data.</text>
</comment>
<dbReference type="SUPFAM" id="SSF52980">
    <property type="entry name" value="Restriction endonuclease-like"/>
    <property type="match status" value="1"/>
</dbReference>
<dbReference type="GO" id="GO:0005524">
    <property type="term" value="F:ATP binding"/>
    <property type="evidence" value="ECO:0007669"/>
    <property type="project" value="UniProtKB-KW"/>
</dbReference>
<dbReference type="AlphaFoldDB" id="A0A8T3YJG3"/>
<dbReference type="PANTHER" id="PTHR42990:SF1">
    <property type="entry name" value="AAA+ ATPASE DOMAIN-CONTAINING PROTEIN"/>
    <property type="match status" value="1"/>
</dbReference>
<accession>A0A8T3YJG3</accession>
<dbReference type="SUPFAM" id="SSF52540">
    <property type="entry name" value="P-loop containing nucleoside triphosphate hydrolases"/>
    <property type="match status" value="1"/>
</dbReference>
<dbReference type="InterPro" id="IPR027417">
    <property type="entry name" value="P-loop_NTPase"/>
</dbReference>
<organism evidence="2 3">
    <name type="scientific">Candidatus Iainarchaeum sp</name>
    <dbReference type="NCBI Taxonomy" id="3101447"/>
    <lineage>
        <taxon>Archaea</taxon>
        <taxon>Candidatus Iainarchaeota</taxon>
        <taxon>Candidatus Iainarchaeia</taxon>
        <taxon>Candidatus Iainarchaeales</taxon>
        <taxon>Candidatus Iainarchaeaceae</taxon>
        <taxon>Candidatus Iainarchaeum</taxon>
    </lineage>
</organism>
<evidence type="ECO:0000313" key="2">
    <source>
        <dbReference type="EMBL" id="MBI4210393.1"/>
    </source>
</evidence>
<feature type="domain" description="AAA" evidence="1">
    <location>
        <begin position="40"/>
        <end position="150"/>
    </location>
</feature>
<dbReference type="InterPro" id="IPR041682">
    <property type="entry name" value="AAA_14"/>
</dbReference>
<keyword evidence="2" id="KW-0547">Nucleotide-binding</keyword>
<dbReference type="InterPro" id="IPR011335">
    <property type="entry name" value="Restrct_endonuc-II-like"/>
</dbReference>
<dbReference type="PANTHER" id="PTHR42990">
    <property type="entry name" value="ATPASE"/>
    <property type="match status" value="1"/>
</dbReference>
<dbReference type="Pfam" id="PF13173">
    <property type="entry name" value="AAA_14"/>
    <property type="match status" value="1"/>
</dbReference>
<protein>
    <submittedName>
        <fullName evidence="2">ATP-binding protein</fullName>
    </submittedName>
</protein>
<gene>
    <name evidence="2" type="ORF">HY544_02710</name>
</gene>
<dbReference type="EMBL" id="JACQPB010000033">
    <property type="protein sequence ID" value="MBI4210393.1"/>
    <property type="molecule type" value="Genomic_DNA"/>
</dbReference>
<name>A0A8T3YJG3_9ARCH</name>
<evidence type="ECO:0000259" key="1">
    <source>
        <dbReference type="Pfam" id="PF13173"/>
    </source>
</evidence>
<reference evidence="2" key="1">
    <citation type="submission" date="2020-07" db="EMBL/GenBank/DDBJ databases">
        <title>Huge and variable diversity of episymbiotic CPR bacteria and DPANN archaea in groundwater ecosystems.</title>
        <authorList>
            <person name="He C.Y."/>
            <person name="Keren R."/>
            <person name="Whittaker M."/>
            <person name="Farag I.F."/>
            <person name="Doudna J."/>
            <person name="Cate J.H.D."/>
            <person name="Banfield J.F."/>
        </authorList>
    </citation>
    <scope>NUCLEOTIDE SEQUENCE</scope>
    <source>
        <strain evidence="2">NC_groundwater_1296_Ag_S-0.2um_52_80</strain>
    </source>
</reference>
<sequence>MAENVDIDSIKEISVRASAGVEKYRKRFFAQKIVIGEEPRITVVRGFRGVGKTTALLGLVSVGAIYFSMDHARVVAYRLYDVGKALLESGYSTLLIDEVHKYPEWERDLKSLYDEFKQASFVVSGSAPLAFNPDRRFKIIEANQLSLREYMHLSGKEVKPTEKWRTYDEALEFARHNPRIEKAYSEYKAGGASPLYFWGADTTLDGIYDSLIKSIREDAVLFAKMDRQYILGMEKAVNMLSGASLGEFSVNTFCSALELKKHKTYELIDLLGKMKILRMVQPYSKSFASARKEPKLMFHHPIFRQAMAKKIGTKPDLGATREELAVFALTERGYSVYTIKGEKKSPDYLAVKGSEKILVEVGGESKTAAQLKLRVKTAEKIVLKEKQFLPLLVY</sequence>
<proteinExistence type="predicted"/>
<dbReference type="Proteomes" id="UP000732298">
    <property type="component" value="Unassembled WGS sequence"/>
</dbReference>
<keyword evidence="2" id="KW-0067">ATP-binding</keyword>
<evidence type="ECO:0000313" key="3">
    <source>
        <dbReference type="Proteomes" id="UP000732298"/>
    </source>
</evidence>